<feature type="chain" id="PRO_5026278516" evidence="1">
    <location>
        <begin position="30"/>
        <end position="199"/>
    </location>
</feature>
<feature type="signal peptide" evidence="1">
    <location>
        <begin position="1"/>
        <end position="29"/>
    </location>
</feature>
<sequence length="199" mass="21828">MPKCSVGRLCIAAAMSLVCMGPGIGTAKAEDVPKAEINAMREALVKYKDPYVAVRDLYLSTVGCVHYDGSKMEGHMDYPKGGMGIHFVDLTIQGPPDPMKPNVLIYEPVGGKLQLVAAEWLVPLAAAKERPSLFGQPFQGPMEGHEPLIPQGFHHYDLHAWLFKDNPLGMFSPTHPDITCEDAEFSLLEMPTKLVPEQQ</sequence>
<reference evidence="2 3" key="1">
    <citation type="submission" date="2020-02" db="EMBL/GenBank/DDBJ databases">
        <title>Genome sequence of strain CCNWXJ40-4.</title>
        <authorList>
            <person name="Gao J."/>
            <person name="Sun J."/>
        </authorList>
    </citation>
    <scope>NUCLEOTIDE SEQUENCE [LARGE SCALE GENOMIC DNA]</scope>
    <source>
        <strain evidence="2 3">CCNWXJ 40-4</strain>
    </source>
</reference>
<protein>
    <submittedName>
        <fullName evidence="2">Uncharacterized protein</fullName>
    </submittedName>
</protein>
<evidence type="ECO:0000256" key="1">
    <source>
        <dbReference type="SAM" id="SignalP"/>
    </source>
</evidence>
<name>A0A6G4WLX2_9HYPH</name>
<keyword evidence="1" id="KW-0732">Signal</keyword>
<evidence type="ECO:0000313" key="2">
    <source>
        <dbReference type="EMBL" id="NGO55599.1"/>
    </source>
</evidence>
<dbReference type="Proteomes" id="UP001642900">
    <property type="component" value="Unassembled WGS sequence"/>
</dbReference>
<accession>A0A6G4WLX2</accession>
<dbReference type="AlphaFoldDB" id="A0A6G4WLX2"/>
<proteinExistence type="predicted"/>
<gene>
    <name evidence="2" type="ORF">G6N73_31950</name>
</gene>
<evidence type="ECO:0000313" key="3">
    <source>
        <dbReference type="Proteomes" id="UP001642900"/>
    </source>
</evidence>
<dbReference type="EMBL" id="JAAKZF010000111">
    <property type="protein sequence ID" value="NGO55599.1"/>
    <property type="molecule type" value="Genomic_DNA"/>
</dbReference>
<keyword evidence="3" id="KW-1185">Reference proteome</keyword>
<dbReference type="RefSeq" id="WP_165033951.1">
    <property type="nucleotide sequence ID" value="NZ_JAAKZF010000111.1"/>
</dbReference>
<comment type="caution">
    <text evidence="2">The sequence shown here is derived from an EMBL/GenBank/DDBJ whole genome shotgun (WGS) entry which is preliminary data.</text>
</comment>
<organism evidence="2 3">
    <name type="scientific">Allomesorhizobium camelthorni</name>
    <dbReference type="NCBI Taxonomy" id="475069"/>
    <lineage>
        <taxon>Bacteria</taxon>
        <taxon>Pseudomonadati</taxon>
        <taxon>Pseudomonadota</taxon>
        <taxon>Alphaproteobacteria</taxon>
        <taxon>Hyphomicrobiales</taxon>
        <taxon>Phyllobacteriaceae</taxon>
        <taxon>Allomesorhizobium</taxon>
    </lineage>
</organism>